<sequence>MNPAITVIVPIYNVEEYVGKCLESLHNQTFTNFEVWAVSDGSPDNSKDVVKKWCDIDNRIKFIEKENGGYGSVLQYCIDRIETDYFLVCDPDDWLAPKALERLYSIAVKNKLDIVVGDKYNVYSDNNQQEYVSSKNSQLAITPNKVYEDSYCVQLFSFLLVSPHAKLYRTKISKGIKFPKHVSYTDFDLYILSLVKAKRALYVPEPLAYYLIDREGNTATDVSSKTVNYYCEVWKAAFDQLGKSSKNIDVLWWRMYAELQLILVQYGKTTKNSSDKKYLFKIYELIRQLQSYKQNIKNVSPSNCKFRIFFNGLMNKYMYKFFCHIYIKIK</sequence>
<keyword evidence="2" id="KW-0328">Glycosyltransferase</keyword>
<dbReference type="CDD" id="cd00761">
    <property type="entry name" value="Glyco_tranf_GTA_type"/>
    <property type="match status" value="1"/>
</dbReference>
<comment type="caution">
    <text evidence="2">The sequence shown here is derived from an EMBL/GenBank/DDBJ whole genome shotgun (WGS) entry which is preliminary data.</text>
</comment>
<proteinExistence type="predicted"/>
<evidence type="ECO:0000259" key="1">
    <source>
        <dbReference type="Pfam" id="PF00535"/>
    </source>
</evidence>
<dbReference type="Gene3D" id="3.90.550.10">
    <property type="entry name" value="Spore Coat Polysaccharide Biosynthesis Protein SpsA, Chain A"/>
    <property type="match status" value="1"/>
</dbReference>
<dbReference type="PANTHER" id="PTHR22916">
    <property type="entry name" value="GLYCOSYLTRANSFERASE"/>
    <property type="match status" value="1"/>
</dbReference>
<feature type="domain" description="Glycosyltransferase 2-like" evidence="1">
    <location>
        <begin position="6"/>
        <end position="167"/>
    </location>
</feature>
<dbReference type="EC" id="2.4.-.-" evidence="2"/>
<dbReference type="SUPFAM" id="SSF53448">
    <property type="entry name" value="Nucleotide-diphospho-sugar transferases"/>
    <property type="match status" value="1"/>
</dbReference>
<name>A0AAW6XIN8_9LACO</name>
<dbReference type="Pfam" id="PF00535">
    <property type="entry name" value="Glycos_transf_2"/>
    <property type="match status" value="1"/>
</dbReference>
<dbReference type="AlphaFoldDB" id="A0AAW6XIN8"/>
<dbReference type="InterPro" id="IPR029044">
    <property type="entry name" value="Nucleotide-diphossugar_trans"/>
</dbReference>
<protein>
    <submittedName>
        <fullName evidence="2">Glycosyltransferase family 2 protein</fullName>
        <ecNumber evidence="2">2.4.-.-</ecNumber>
    </submittedName>
</protein>
<accession>A0AAW6XIN8</accession>
<dbReference type="PANTHER" id="PTHR22916:SF3">
    <property type="entry name" value="UDP-GLCNAC:BETAGAL BETA-1,3-N-ACETYLGLUCOSAMINYLTRANSFERASE-LIKE PROTEIN 1"/>
    <property type="match status" value="1"/>
</dbReference>
<evidence type="ECO:0000313" key="2">
    <source>
        <dbReference type="EMBL" id="MDK6502673.1"/>
    </source>
</evidence>
<reference evidence="2" key="1">
    <citation type="submission" date="2023-05" db="EMBL/GenBank/DDBJ databases">
        <title>Cataloging the Phylogenetic Diversity of Human Bladder Bacteria.</title>
        <authorList>
            <person name="Du J."/>
        </authorList>
    </citation>
    <scope>NUCLEOTIDE SEQUENCE</scope>
    <source>
        <strain evidence="2">UMB9226</strain>
    </source>
</reference>
<dbReference type="InterPro" id="IPR001173">
    <property type="entry name" value="Glyco_trans_2-like"/>
</dbReference>
<gene>
    <name evidence="2" type="ORF">QP235_05585</name>
</gene>
<evidence type="ECO:0000313" key="3">
    <source>
        <dbReference type="Proteomes" id="UP001230300"/>
    </source>
</evidence>
<dbReference type="EMBL" id="JASOGN010000018">
    <property type="protein sequence ID" value="MDK6502673.1"/>
    <property type="molecule type" value="Genomic_DNA"/>
</dbReference>
<dbReference type="GO" id="GO:0016758">
    <property type="term" value="F:hexosyltransferase activity"/>
    <property type="evidence" value="ECO:0007669"/>
    <property type="project" value="UniProtKB-ARBA"/>
</dbReference>
<dbReference type="Proteomes" id="UP001230300">
    <property type="component" value="Unassembled WGS sequence"/>
</dbReference>
<dbReference type="RefSeq" id="WP_101887266.1">
    <property type="nucleotide sequence ID" value="NZ_JASOGN010000018.1"/>
</dbReference>
<organism evidence="2 3">
    <name type="scientific">Lactobacillus crispatus</name>
    <dbReference type="NCBI Taxonomy" id="47770"/>
    <lineage>
        <taxon>Bacteria</taxon>
        <taxon>Bacillati</taxon>
        <taxon>Bacillota</taxon>
        <taxon>Bacilli</taxon>
        <taxon>Lactobacillales</taxon>
        <taxon>Lactobacillaceae</taxon>
        <taxon>Lactobacillus</taxon>
    </lineage>
</organism>
<keyword evidence="2" id="KW-0808">Transferase</keyword>